<reference evidence="2" key="2">
    <citation type="journal article" date="2024" name="Antonie Van Leeuwenhoek">
        <title>Roseihalotalea indica gen. nov., sp. nov., a halophilic Bacteroidetes from mesopelagic Southwest Indian Ocean with higher carbohydrate metabolic potential.</title>
        <authorList>
            <person name="Chen B."/>
            <person name="Zhang M."/>
            <person name="Lin D."/>
            <person name="Ye J."/>
            <person name="Tang K."/>
        </authorList>
    </citation>
    <scope>NUCLEOTIDE SEQUENCE</scope>
    <source>
        <strain evidence="2">TK19036</strain>
    </source>
</reference>
<feature type="transmembrane region" description="Helical" evidence="1">
    <location>
        <begin position="347"/>
        <end position="368"/>
    </location>
</feature>
<keyword evidence="1" id="KW-0812">Transmembrane</keyword>
<dbReference type="EMBL" id="CP120682">
    <property type="protein sequence ID" value="WKN34920.1"/>
    <property type="molecule type" value="Genomic_DNA"/>
</dbReference>
<evidence type="ECO:0000313" key="2">
    <source>
        <dbReference type="EMBL" id="WKN34920.1"/>
    </source>
</evidence>
<dbReference type="Pfam" id="PF03929">
    <property type="entry name" value="PepSY_TM"/>
    <property type="match status" value="1"/>
</dbReference>
<keyword evidence="1" id="KW-1133">Transmembrane helix</keyword>
<evidence type="ECO:0000256" key="1">
    <source>
        <dbReference type="SAM" id="Phobius"/>
    </source>
</evidence>
<dbReference type="PANTHER" id="PTHR34219">
    <property type="entry name" value="IRON-REGULATED INNER MEMBRANE PROTEIN-RELATED"/>
    <property type="match status" value="1"/>
</dbReference>
<keyword evidence="1" id="KW-0472">Membrane</keyword>
<name>A0AA49GLS4_9BACT</name>
<gene>
    <name evidence="2" type="ORF">K4G66_21325</name>
</gene>
<dbReference type="PROSITE" id="PS51257">
    <property type="entry name" value="PROKAR_LIPOPROTEIN"/>
    <property type="match status" value="1"/>
</dbReference>
<proteinExistence type="predicted"/>
<protein>
    <submittedName>
        <fullName evidence="2">PepSY-associated TM helix domain-containing protein</fullName>
    </submittedName>
</protein>
<dbReference type="InterPro" id="IPR005625">
    <property type="entry name" value="PepSY-ass_TM"/>
</dbReference>
<feature type="transmembrane region" description="Helical" evidence="1">
    <location>
        <begin position="196"/>
        <end position="216"/>
    </location>
</feature>
<sequence>MTTRRIIGKRIISKIHLWLGLSSGLVVFIVAITGCLYAFQQEIQDLIQPYRFVEAQNAPVLPPSRIREIADAQLPGKHVHGILYEGKERAANAIYFSFEDHYYDFVYVNPYSGEVLKVKDVYQDFFRIVLDGHYYLWLPPEIGQPVVATFTLIFVIMLISGLFLWWPKSKKGMKQRFTIKWNARWRRQNYDLHNVFGFYVFTIALVLALTGLVWGFTWFQEGLYTAAGGEKGLMYEEPLSDTTATPIVAQMSPVDRMWKRMKTKYPTAESIEMHFPATDQSPIHVAINPDASTYWQIDYLYFDQYTLEEIPVDHIWGRMDQATNADRLMRMNYDIHTGAIAGLPGKILAFFASLIVASLPITGFMIWWGRRNKKSKSQNRNSAGKSIDKKKARAIAKVPKAVYEKSL</sequence>
<dbReference type="AlphaFoldDB" id="A0AA49GLS4"/>
<dbReference type="PANTHER" id="PTHR34219:SF3">
    <property type="entry name" value="BLL7967 PROTEIN"/>
    <property type="match status" value="1"/>
</dbReference>
<organism evidence="2">
    <name type="scientific">Roseihalotalea indica</name>
    <dbReference type="NCBI Taxonomy" id="2867963"/>
    <lineage>
        <taxon>Bacteria</taxon>
        <taxon>Pseudomonadati</taxon>
        <taxon>Bacteroidota</taxon>
        <taxon>Cytophagia</taxon>
        <taxon>Cytophagales</taxon>
        <taxon>Catalimonadaceae</taxon>
        <taxon>Roseihalotalea</taxon>
    </lineage>
</organism>
<accession>A0AA49GLS4</accession>
<feature type="transmembrane region" description="Helical" evidence="1">
    <location>
        <begin position="146"/>
        <end position="166"/>
    </location>
</feature>
<reference evidence="2" key="1">
    <citation type="journal article" date="2023" name="Comput. Struct. Biotechnol. J.">
        <title>Discovery of a novel marine Bacteroidetes with a rich repertoire of carbohydrate-active enzymes.</title>
        <authorList>
            <person name="Chen B."/>
            <person name="Liu G."/>
            <person name="Chen Q."/>
            <person name="Wang H."/>
            <person name="Liu L."/>
            <person name="Tang K."/>
        </authorList>
    </citation>
    <scope>NUCLEOTIDE SEQUENCE</scope>
    <source>
        <strain evidence="2">TK19036</strain>
    </source>
</reference>
<feature type="transmembrane region" description="Helical" evidence="1">
    <location>
        <begin position="15"/>
        <end position="39"/>
    </location>
</feature>